<protein>
    <submittedName>
        <fullName evidence="3">Acyltransferase</fullName>
    </submittedName>
</protein>
<dbReference type="SUPFAM" id="SSF51161">
    <property type="entry name" value="Trimeric LpxA-like enzymes"/>
    <property type="match status" value="1"/>
</dbReference>
<evidence type="ECO:0000313" key="4">
    <source>
        <dbReference type="Proteomes" id="UP001470809"/>
    </source>
</evidence>
<evidence type="ECO:0000256" key="1">
    <source>
        <dbReference type="ARBA" id="ARBA00007274"/>
    </source>
</evidence>
<gene>
    <name evidence="3" type="ORF">AABB31_19625</name>
</gene>
<accession>A0AAN0NID2</accession>
<dbReference type="AlphaFoldDB" id="A0AAN0NID2"/>
<reference evidence="3" key="1">
    <citation type="submission" date="2024-08" db="EMBL/GenBank/DDBJ databases">
        <title>Phylogenomic analyses of a clade within the roseobacter group suggest taxonomic reassignments of species of the genera Aestuariivita, Citreicella, Loktanella, Nautella, Pelagibaca, Ruegeria, Thalassobius, Thiobacimonas and Tropicibacter, and the proposal o.</title>
        <authorList>
            <person name="Jeon C.O."/>
        </authorList>
    </citation>
    <scope>NUCLEOTIDE SEQUENCE</scope>
    <source>
        <strain evidence="3">SS1-5</strain>
    </source>
</reference>
<keyword evidence="3" id="KW-0012">Acyltransferase</keyword>
<dbReference type="InterPro" id="IPR051159">
    <property type="entry name" value="Hexapeptide_acetyltransf"/>
</dbReference>
<organism evidence="3 4">
    <name type="scientific">Yoonia rhodophyticola</name>
    <dbReference type="NCBI Taxonomy" id="3137370"/>
    <lineage>
        <taxon>Bacteria</taxon>
        <taxon>Pseudomonadati</taxon>
        <taxon>Pseudomonadota</taxon>
        <taxon>Alphaproteobacteria</taxon>
        <taxon>Rhodobacterales</taxon>
        <taxon>Paracoccaceae</taxon>
        <taxon>Yoonia</taxon>
    </lineage>
</organism>
<dbReference type="GO" id="GO:0008374">
    <property type="term" value="F:O-acyltransferase activity"/>
    <property type="evidence" value="ECO:0007669"/>
    <property type="project" value="TreeGrafter"/>
</dbReference>
<evidence type="ECO:0000313" key="3">
    <source>
        <dbReference type="EMBL" id="WZU67142.1"/>
    </source>
</evidence>
<dbReference type="PANTHER" id="PTHR23416">
    <property type="entry name" value="SIALIC ACID SYNTHASE-RELATED"/>
    <property type="match status" value="1"/>
</dbReference>
<name>A0AAN0NID2_9RHOB</name>
<proteinExistence type="inferred from homology"/>
<keyword evidence="2" id="KW-0808">Transferase</keyword>
<dbReference type="Gene3D" id="2.160.10.10">
    <property type="entry name" value="Hexapeptide repeat proteins"/>
    <property type="match status" value="1"/>
</dbReference>
<sequence>MLLKQMHQISRVASAAGRRLGMVTATQMHRSTLASVGERSWFQPGVRFARPDIVSVGDDCYFWRGCTASAECDAAPLIIADRVQINRDVHLDTTGGLTLGAGVLISEGVVVYTHDHGLDPRAAPEILPKTIAEDAWIGMRAVIMPQCRRIGRAAVIGAGAIVTRDVPPGAIVGGNPARILGRKQMLAEVPA</sequence>
<evidence type="ECO:0000256" key="2">
    <source>
        <dbReference type="ARBA" id="ARBA00022679"/>
    </source>
</evidence>
<dbReference type="PANTHER" id="PTHR23416:SF23">
    <property type="entry name" value="ACETYLTRANSFERASE C18B11.09C-RELATED"/>
    <property type="match status" value="1"/>
</dbReference>
<dbReference type="GO" id="GO:0005829">
    <property type="term" value="C:cytosol"/>
    <property type="evidence" value="ECO:0007669"/>
    <property type="project" value="TreeGrafter"/>
</dbReference>
<keyword evidence="4" id="KW-1185">Reference proteome</keyword>
<dbReference type="RefSeq" id="WP_342076454.1">
    <property type="nucleotide sequence ID" value="NZ_CP151767.2"/>
</dbReference>
<dbReference type="InterPro" id="IPR011004">
    <property type="entry name" value="Trimer_LpxA-like_sf"/>
</dbReference>
<dbReference type="EMBL" id="CP151767">
    <property type="protein sequence ID" value="WZU67142.1"/>
    <property type="molecule type" value="Genomic_DNA"/>
</dbReference>
<dbReference type="CDD" id="cd04647">
    <property type="entry name" value="LbH_MAT_like"/>
    <property type="match status" value="1"/>
</dbReference>
<dbReference type="KEGG" id="yrh:AABB31_19625"/>
<comment type="similarity">
    <text evidence="1">Belongs to the transferase hexapeptide repeat family.</text>
</comment>
<dbReference type="Proteomes" id="UP001470809">
    <property type="component" value="Chromosome"/>
</dbReference>